<dbReference type="InterPro" id="IPR043129">
    <property type="entry name" value="ATPase_NBD"/>
</dbReference>
<dbReference type="AlphaFoldDB" id="S4XMM6"/>
<dbReference type="EMBL" id="CP003969">
    <property type="protein sequence ID" value="AGP33829.1"/>
    <property type="molecule type" value="Genomic_DNA"/>
</dbReference>
<dbReference type="Gene3D" id="3.30.420.40">
    <property type="match status" value="2"/>
</dbReference>
<gene>
    <name evidence="1" type="ORF">SCE1572_04550</name>
</gene>
<dbReference type="eggNOG" id="COG1940">
    <property type="taxonomic scope" value="Bacteria"/>
</dbReference>
<dbReference type="KEGG" id="scu:SCE1572_04550"/>
<reference evidence="1 2" key="1">
    <citation type="journal article" date="2013" name="Sci. Rep.">
        <title>Extraordinary expansion of a Sorangium cellulosum genome from an alkaline milieu.</title>
        <authorList>
            <person name="Han K."/>
            <person name="Li Z.F."/>
            <person name="Peng R."/>
            <person name="Zhu L.P."/>
            <person name="Zhou T."/>
            <person name="Wang L.G."/>
            <person name="Li S.G."/>
            <person name="Zhang X.B."/>
            <person name="Hu W."/>
            <person name="Wu Z.H."/>
            <person name="Qin N."/>
            <person name="Li Y.Z."/>
        </authorList>
    </citation>
    <scope>NUCLEOTIDE SEQUENCE [LARGE SCALE GENOMIC DNA]</scope>
    <source>
        <strain evidence="1 2">So0157-2</strain>
    </source>
</reference>
<evidence type="ECO:0000313" key="1">
    <source>
        <dbReference type="EMBL" id="AGP33829.1"/>
    </source>
</evidence>
<dbReference type="InterPro" id="IPR000600">
    <property type="entry name" value="ROK"/>
</dbReference>
<evidence type="ECO:0000313" key="2">
    <source>
        <dbReference type="Proteomes" id="UP000014803"/>
    </source>
</evidence>
<name>S4XMM6_SORCE</name>
<sequence length="247" mass="27143">MPAAASEEELREETEESMRTLCIDIGGTGIKGTILDGQGTPMADPMRVPTPQPASPDPILDVIEEMARALGEFDRVSIGFPGVVMDNVTKTAPHLDNEKWKGYPLAEAVERRLAKPVRVANDAGIQGLAVIEGRGLEMVLTFGTGLGCALYIDGHYVPNLELGHHPYGKRDLKYEDRVFDAECKRIGPKRWNKRVRQMIAQLEPIFNYRKLYLGGGNARLLDVSRLPENVVVVDNVAGLLGGIKLWA</sequence>
<proteinExistence type="predicted"/>
<dbReference type="PANTHER" id="PTHR18964">
    <property type="entry name" value="ROK (REPRESSOR, ORF, KINASE) FAMILY"/>
    <property type="match status" value="1"/>
</dbReference>
<dbReference type="Pfam" id="PF00480">
    <property type="entry name" value="ROK"/>
    <property type="match status" value="1"/>
</dbReference>
<dbReference type="SUPFAM" id="SSF53067">
    <property type="entry name" value="Actin-like ATPase domain"/>
    <property type="match status" value="1"/>
</dbReference>
<dbReference type="CDD" id="cd24058">
    <property type="entry name" value="ASKHA_NBD_ROK_PPGK"/>
    <property type="match status" value="1"/>
</dbReference>
<protein>
    <submittedName>
        <fullName evidence="1">Plasmid partitioning protein ParA</fullName>
    </submittedName>
</protein>
<accession>S4XMM6</accession>
<dbReference type="STRING" id="1254432.SCE1572_04550"/>
<dbReference type="Proteomes" id="UP000014803">
    <property type="component" value="Chromosome"/>
</dbReference>
<dbReference type="PATRIC" id="fig|1254432.3.peg.1020"/>
<dbReference type="HOGENOM" id="CLU_065796_1_0_7"/>
<organism evidence="1 2">
    <name type="scientific">Sorangium cellulosum So0157-2</name>
    <dbReference type="NCBI Taxonomy" id="1254432"/>
    <lineage>
        <taxon>Bacteria</taxon>
        <taxon>Pseudomonadati</taxon>
        <taxon>Myxococcota</taxon>
        <taxon>Polyangia</taxon>
        <taxon>Polyangiales</taxon>
        <taxon>Polyangiaceae</taxon>
        <taxon>Sorangium</taxon>
    </lineage>
</organism>